<name>A0A916NT55_9BACL</name>
<dbReference type="EMBL" id="CAJVAS010000091">
    <property type="protein sequence ID" value="CAG7653208.1"/>
    <property type="molecule type" value="Genomic_DNA"/>
</dbReference>
<dbReference type="InterPro" id="IPR025668">
    <property type="entry name" value="Tnp_DDE_dom"/>
</dbReference>
<gene>
    <name evidence="2" type="ORF">PAESOLCIP111_06721</name>
</gene>
<evidence type="ECO:0000259" key="1">
    <source>
        <dbReference type="Pfam" id="PF13751"/>
    </source>
</evidence>
<protein>
    <recommendedName>
        <fullName evidence="1">Transposase DDE domain-containing protein</fullName>
    </recommendedName>
</protein>
<dbReference type="AlphaFoldDB" id="A0A916NT55"/>
<evidence type="ECO:0000313" key="2">
    <source>
        <dbReference type="EMBL" id="CAG7653208.1"/>
    </source>
</evidence>
<reference evidence="2" key="1">
    <citation type="submission" date="2021-06" db="EMBL/GenBank/DDBJ databases">
        <authorList>
            <person name="Criscuolo A."/>
        </authorList>
    </citation>
    <scope>NUCLEOTIDE SEQUENCE</scope>
    <source>
        <strain evidence="2">CIP111600</strain>
    </source>
</reference>
<feature type="domain" description="Transposase DDE" evidence="1">
    <location>
        <begin position="13"/>
        <end position="99"/>
    </location>
</feature>
<dbReference type="Proteomes" id="UP000693672">
    <property type="component" value="Unassembled WGS sequence"/>
</dbReference>
<proteinExistence type="predicted"/>
<accession>A0A916NT55</accession>
<comment type="caution">
    <text evidence="2">The sequence shown here is derived from an EMBL/GenBank/DDBJ whole genome shotgun (WGS) entry which is preliminary data.</text>
</comment>
<keyword evidence="3" id="KW-1185">Reference proteome</keyword>
<sequence length="105" mass="12266">MSVFSNCTFIDNSNYFDVEICKRCPLKEGCYKEGAKSKTYSVTIKSDEHVEQMTFQETKYFKEKSKERYKIEAKNSELKHGHGYDVATSSGLISMQLQLRWPYLL</sequence>
<organism evidence="2 3">
    <name type="scientific">Paenibacillus solanacearum</name>
    <dbReference type="NCBI Taxonomy" id="2048548"/>
    <lineage>
        <taxon>Bacteria</taxon>
        <taxon>Bacillati</taxon>
        <taxon>Bacillota</taxon>
        <taxon>Bacilli</taxon>
        <taxon>Bacillales</taxon>
        <taxon>Paenibacillaceae</taxon>
        <taxon>Paenibacillus</taxon>
    </lineage>
</organism>
<dbReference type="Pfam" id="PF13751">
    <property type="entry name" value="DDE_Tnp_1_6"/>
    <property type="match status" value="1"/>
</dbReference>
<evidence type="ECO:0000313" key="3">
    <source>
        <dbReference type="Proteomes" id="UP000693672"/>
    </source>
</evidence>